<proteinExistence type="predicted"/>
<evidence type="ECO:0000313" key="1">
    <source>
        <dbReference type="EMBL" id="KAH3883485.1"/>
    </source>
</evidence>
<comment type="caution">
    <text evidence="1">The sequence shown here is derived from an EMBL/GenBank/DDBJ whole genome shotgun (WGS) entry which is preliminary data.</text>
</comment>
<sequence length="120" mass="14064">MLKKHLKSSGLNAEWFDTFEQCLHVTNQMEAVMAYHYRDEGNTGCYMFEEIYSFADGDIEMGCEDNQPETVDFPERPRSWSEGHCDKKFKLNHLEKDIEEFLDQRASIVLKEEDVIKTSS</sequence>
<protein>
    <submittedName>
        <fullName evidence="1">Uncharacterized protein</fullName>
    </submittedName>
</protein>
<evidence type="ECO:0000313" key="2">
    <source>
        <dbReference type="Proteomes" id="UP000828390"/>
    </source>
</evidence>
<name>A0A9D4RYA0_DREPO</name>
<dbReference type="AlphaFoldDB" id="A0A9D4RYA0"/>
<organism evidence="1 2">
    <name type="scientific">Dreissena polymorpha</name>
    <name type="common">Zebra mussel</name>
    <name type="synonym">Mytilus polymorpha</name>
    <dbReference type="NCBI Taxonomy" id="45954"/>
    <lineage>
        <taxon>Eukaryota</taxon>
        <taxon>Metazoa</taxon>
        <taxon>Spiralia</taxon>
        <taxon>Lophotrochozoa</taxon>
        <taxon>Mollusca</taxon>
        <taxon>Bivalvia</taxon>
        <taxon>Autobranchia</taxon>
        <taxon>Heteroconchia</taxon>
        <taxon>Euheterodonta</taxon>
        <taxon>Imparidentia</taxon>
        <taxon>Neoheterodontei</taxon>
        <taxon>Myida</taxon>
        <taxon>Dreissenoidea</taxon>
        <taxon>Dreissenidae</taxon>
        <taxon>Dreissena</taxon>
    </lineage>
</organism>
<dbReference type="Proteomes" id="UP000828390">
    <property type="component" value="Unassembled WGS sequence"/>
</dbReference>
<reference evidence="1" key="1">
    <citation type="journal article" date="2019" name="bioRxiv">
        <title>The Genome of the Zebra Mussel, Dreissena polymorpha: A Resource for Invasive Species Research.</title>
        <authorList>
            <person name="McCartney M.A."/>
            <person name="Auch B."/>
            <person name="Kono T."/>
            <person name="Mallez S."/>
            <person name="Zhang Y."/>
            <person name="Obille A."/>
            <person name="Becker A."/>
            <person name="Abrahante J.E."/>
            <person name="Garbe J."/>
            <person name="Badalamenti J.P."/>
            <person name="Herman A."/>
            <person name="Mangelson H."/>
            <person name="Liachko I."/>
            <person name="Sullivan S."/>
            <person name="Sone E.D."/>
            <person name="Koren S."/>
            <person name="Silverstein K.A.T."/>
            <person name="Beckman K.B."/>
            <person name="Gohl D.M."/>
        </authorList>
    </citation>
    <scope>NUCLEOTIDE SEQUENCE</scope>
    <source>
        <strain evidence="1">Duluth1</strain>
        <tissue evidence="1">Whole animal</tissue>
    </source>
</reference>
<gene>
    <name evidence="1" type="ORF">DPMN_007442</name>
</gene>
<reference evidence="1" key="2">
    <citation type="submission" date="2020-11" db="EMBL/GenBank/DDBJ databases">
        <authorList>
            <person name="McCartney M.A."/>
            <person name="Auch B."/>
            <person name="Kono T."/>
            <person name="Mallez S."/>
            <person name="Becker A."/>
            <person name="Gohl D.M."/>
            <person name="Silverstein K.A.T."/>
            <person name="Koren S."/>
            <person name="Bechman K.B."/>
            <person name="Herman A."/>
            <person name="Abrahante J.E."/>
            <person name="Garbe J."/>
        </authorList>
    </citation>
    <scope>NUCLEOTIDE SEQUENCE</scope>
    <source>
        <strain evidence="1">Duluth1</strain>
        <tissue evidence="1">Whole animal</tissue>
    </source>
</reference>
<accession>A0A9D4RYA0</accession>
<dbReference type="EMBL" id="JAIWYP010000001">
    <property type="protein sequence ID" value="KAH3883485.1"/>
    <property type="molecule type" value="Genomic_DNA"/>
</dbReference>
<keyword evidence="2" id="KW-1185">Reference proteome</keyword>